<dbReference type="Gene3D" id="2.40.10.10">
    <property type="entry name" value="Trypsin-like serine proteases"/>
    <property type="match status" value="1"/>
</dbReference>
<name>A0A2K8JLD2_9HEMI</name>
<feature type="chain" id="PRO_5014745877" evidence="5">
    <location>
        <begin position="23"/>
        <end position="436"/>
    </location>
</feature>
<evidence type="ECO:0000256" key="3">
    <source>
        <dbReference type="PROSITE-ProRule" id="PRU00059"/>
    </source>
</evidence>
<proteinExistence type="evidence at transcript level"/>
<sequence length="436" mass="48328">MMASSPLSLLFWLLVPFGCGLCEIFSYDDWYMELGDERVMESPGYPNPTPVGTRHVWTVRAETRAVLLVKCDDFRLGEEPCGEDGLNLEEGGRRQNACGHRTGFQYWTGYNSLYASLTAKRTDANYLRCTIRAVNRKLMPNYNASETDSYLDYSSEEVDSSEHGGARGPKTTTCRCGTANKELARIFFGKETKINEYPFMAAVVQTKWPKGAFCGASIITAYHAMTAAHCTANSTKGISIVVGEHDLESTVETTATEIVNVKQVVTHPGYSGRPNQYNDIAILVLEKKLNFNLYVSPVCLPTGQLRLDNLYVTVMGWGATEAADGYESVLKYIHVRVMSKPACHEARAPWVPEGSPNQLCVYGRKRSACYGDSGGPVLWVDPETNRYTVIGINSYGVTECATEKPIVITDVTTYLDWIHRVISETNPDGVTCTKEN</sequence>
<feature type="domain" description="CUB" evidence="6">
    <location>
        <begin position="19"/>
        <end position="100"/>
    </location>
</feature>
<evidence type="ECO:0000259" key="6">
    <source>
        <dbReference type="PROSITE" id="PS01180"/>
    </source>
</evidence>
<evidence type="ECO:0000256" key="1">
    <source>
        <dbReference type="ARBA" id="ARBA00023157"/>
    </source>
</evidence>
<feature type="disulfide bond" evidence="3">
    <location>
        <begin position="81"/>
        <end position="98"/>
    </location>
</feature>
<dbReference type="SUPFAM" id="SSF50494">
    <property type="entry name" value="Trypsin-like serine proteases"/>
    <property type="match status" value="1"/>
</dbReference>
<dbReference type="Pfam" id="PF00089">
    <property type="entry name" value="Trypsin"/>
    <property type="match status" value="1"/>
</dbReference>
<keyword evidence="4 8" id="KW-0645">Protease</keyword>
<evidence type="ECO:0000256" key="2">
    <source>
        <dbReference type="ARBA" id="ARBA00024195"/>
    </source>
</evidence>
<dbReference type="SMART" id="SM00020">
    <property type="entry name" value="Tryp_SPc"/>
    <property type="match status" value="1"/>
</dbReference>
<dbReference type="InterPro" id="IPR033116">
    <property type="entry name" value="TRYPSIN_SER"/>
</dbReference>
<dbReference type="InterPro" id="IPR001254">
    <property type="entry name" value="Trypsin_dom"/>
</dbReference>
<dbReference type="CDD" id="cd00190">
    <property type="entry name" value="Tryp_SPc"/>
    <property type="match status" value="1"/>
</dbReference>
<dbReference type="InterPro" id="IPR009003">
    <property type="entry name" value="Peptidase_S1_PA"/>
</dbReference>
<dbReference type="FunFam" id="2.40.10.10:FF:000068">
    <property type="entry name" value="transmembrane protease serine 2"/>
    <property type="match status" value="1"/>
</dbReference>
<keyword evidence="4" id="KW-0378">Hydrolase</keyword>
<protein>
    <submittedName>
        <fullName evidence="8">Venom S1 protease with CUB domain 4</fullName>
    </submittedName>
</protein>
<dbReference type="AlphaFoldDB" id="A0A2K8JLD2"/>
<keyword evidence="5" id="KW-0732">Signal</keyword>
<feature type="signal peptide" evidence="5">
    <location>
        <begin position="1"/>
        <end position="22"/>
    </location>
</feature>
<dbReference type="GO" id="GO:0006508">
    <property type="term" value="P:proteolysis"/>
    <property type="evidence" value="ECO:0007669"/>
    <property type="project" value="UniProtKB-KW"/>
</dbReference>
<dbReference type="Gene3D" id="2.60.120.290">
    <property type="entry name" value="Spermadhesin, CUB domain"/>
    <property type="match status" value="1"/>
</dbReference>
<dbReference type="InterPro" id="IPR035914">
    <property type="entry name" value="Sperma_CUB_dom_sf"/>
</dbReference>
<dbReference type="InterPro" id="IPR018114">
    <property type="entry name" value="TRYPSIN_HIS"/>
</dbReference>
<evidence type="ECO:0000313" key="8">
    <source>
        <dbReference type="EMBL" id="ATU82482.1"/>
    </source>
</evidence>
<dbReference type="InterPro" id="IPR043504">
    <property type="entry name" value="Peptidase_S1_PA_chymotrypsin"/>
</dbReference>
<comment type="similarity">
    <text evidence="2">Belongs to the peptidase S1 family. CLIP subfamily.</text>
</comment>
<keyword evidence="1 3" id="KW-1015">Disulfide bond</keyword>
<dbReference type="EMBL" id="MF683341">
    <property type="protein sequence ID" value="ATU82482.1"/>
    <property type="molecule type" value="mRNA"/>
</dbReference>
<dbReference type="PROSITE" id="PS00135">
    <property type="entry name" value="TRYPSIN_SER"/>
    <property type="match status" value="1"/>
</dbReference>
<comment type="caution">
    <text evidence="3">Lacks conserved residue(s) required for the propagation of feature annotation.</text>
</comment>
<dbReference type="SUPFAM" id="SSF49854">
    <property type="entry name" value="Spermadhesin, CUB domain"/>
    <property type="match status" value="1"/>
</dbReference>
<dbReference type="PRINTS" id="PR00722">
    <property type="entry name" value="CHYMOTRYPSIN"/>
</dbReference>
<dbReference type="PROSITE" id="PS00134">
    <property type="entry name" value="TRYPSIN_HIS"/>
    <property type="match status" value="1"/>
</dbReference>
<dbReference type="PANTHER" id="PTHR24256">
    <property type="entry name" value="TRYPTASE-RELATED"/>
    <property type="match status" value="1"/>
</dbReference>
<accession>A0A2K8JLD2</accession>
<evidence type="ECO:0000259" key="7">
    <source>
        <dbReference type="PROSITE" id="PS50240"/>
    </source>
</evidence>
<reference evidence="8" key="1">
    <citation type="journal article" date="2018" name="Cell. Mol. Life Sci.">
        <title>Giant fish-killing water bug reveals ancient and dynamic venom evolution in Heteroptera.</title>
        <authorList>
            <person name="Walker A.A."/>
            <person name="Hernandez-Vargas M.J."/>
            <person name="Corzo G."/>
            <person name="Fry B.G."/>
            <person name="King G.F."/>
        </authorList>
    </citation>
    <scope>NUCLEOTIDE SEQUENCE</scope>
</reference>
<evidence type="ECO:0000256" key="4">
    <source>
        <dbReference type="RuleBase" id="RU363034"/>
    </source>
</evidence>
<dbReference type="PROSITE" id="PS01180">
    <property type="entry name" value="CUB"/>
    <property type="match status" value="1"/>
</dbReference>
<dbReference type="InterPro" id="IPR051487">
    <property type="entry name" value="Ser/Thr_Proteases_Immune/Dev"/>
</dbReference>
<dbReference type="GO" id="GO:0004252">
    <property type="term" value="F:serine-type endopeptidase activity"/>
    <property type="evidence" value="ECO:0007669"/>
    <property type="project" value="InterPro"/>
</dbReference>
<evidence type="ECO:0000256" key="5">
    <source>
        <dbReference type="SAM" id="SignalP"/>
    </source>
</evidence>
<dbReference type="InterPro" id="IPR001314">
    <property type="entry name" value="Peptidase_S1A"/>
</dbReference>
<dbReference type="PROSITE" id="PS50240">
    <property type="entry name" value="TRYPSIN_DOM"/>
    <property type="match status" value="1"/>
</dbReference>
<feature type="domain" description="Peptidase S1" evidence="7">
    <location>
        <begin position="186"/>
        <end position="423"/>
    </location>
</feature>
<organism evidence="8">
    <name type="scientific">Lethocerus distinctifemur</name>
    <dbReference type="NCBI Taxonomy" id="280095"/>
    <lineage>
        <taxon>Eukaryota</taxon>
        <taxon>Metazoa</taxon>
        <taxon>Ecdysozoa</taxon>
        <taxon>Arthropoda</taxon>
        <taxon>Hexapoda</taxon>
        <taxon>Insecta</taxon>
        <taxon>Pterygota</taxon>
        <taxon>Neoptera</taxon>
        <taxon>Paraneoptera</taxon>
        <taxon>Hemiptera</taxon>
        <taxon>Heteroptera</taxon>
        <taxon>Panheteroptera</taxon>
        <taxon>Nepomorpha</taxon>
        <taxon>Belostomatidae</taxon>
        <taxon>Lethocerinae</taxon>
        <taxon>Lethocerus</taxon>
    </lineage>
</organism>
<dbReference type="InterPro" id="IPR000859">
    <property type="entry name" value="CUB_dom"/>
</dbReference>
<keyword evidence="4" id="KW-0720">Serine protease</keyword>